<keyword evidence="2 5" id="KW-0227">DNA damage</keyword>
<dbReference type="STRING" id="452471.Aasi_1011"/>
<dbReference type="Gene3D" id="3.10.300.10">
    <property type="entry name" value="Methylpurine-DNA glycosylase (MPG)"/>
    <property type="match status" value="2"/>
</dbReference>
<dbReference type="PANTHER" id="PTHR10429">
    <property type="entry name" value="DNA-3-METHYLADENINE GLYCOSYLASE"/>
    <property type="match status" value="1"/>
</dbReference>
<dbReference type="RefSeq" id="WP_012473126.1">
    <property type="nucleotide sequence ID" value="NC_010830.1"/>
</dbReference>
<dbReference type="HOGENOM" id="CLU_060471_4_1_10"/>
<evidence type="ECO:0000313" key="6">
    <source>
        <dbReference type="EMBL" id="ACE06363.1"/>
    </source>
</evidence>
<dbReference type="GO" id="GO:0003677">
    <property type="term" value="F:DNA binding"/>
    <property type="evidence" value="ECO:0007669"/>
    <property type="project" value="InterPro"/>
</dbReference>
<dbReference type="Pfam" id="PF02245">
    <property type="entry name" value="Pur_DNA_glyco"/>
    <property type="match status" value="1"/>
</dbReference>
<evidence type="ECO:0000256" key="4">
    <source>
        <dbReference type="ARBA" id="ARBA00023204"/>
    </source>
</evidence>
<dbReference type="InterPro" id="IPR011034">
    <property type="entry name" value="Formyl_transferase-like_C_sf"/>
</dbReference>
<evidence type="ECO:0000256" key="3">
    <source>
        <dbReference type="ARBA" id="ARBA00022801"/>
    </source>
</evidence>
<reference evidence="6 7" key="1">
    <citation type="journal article" date="2010" name="J. Bacteriol.">
        <title>The genome of the amoeba symbiont 'Candidatus Amoebophilus asiaticus' reveals common mechanisms for host cell interaction among amoeba-associated bacteria.</title>
        <authorList>
            <person name="Schmitz-Esser S."/>
            <person name="Tischler P."/>
            <person name="Arnold R."/>
            <person name="Montanaro J."/>
            <person name="Wagner M."/>
            <person name="Rattei T."/>
            <person name="Horn M."/>
        </authorList>
    </citation>
    <scope>NUCLEOTIDE SEQUENCE [LARGE SCALE GENOMIC DNA]</scope>
    <source>
        <strain evidence="6 7">5a2</strain>
    </source>
</reference>
<gene>
    <name evidence="6" type="ordered locus">Aasi_1011</name>
</gene>
<proteinExistence type="inferred from homology"/>
<sequence>MKLTYDFYNRHVVEVAKDLLGKKLVWGEFEGIITETEAYRGLDDAASHAALGMTSRSQIMFGPPGHVYVYLIYGMYHCLNIVTEESGQPSAVLIRGLKLSDVYLNGPGKICRHLNIDRTHNNLCLVNHDSMYLMEGITNPTYQETARVGIKKAVDKLWRFIITPEEMYHL</sequence>
<dbReference type="eggNOG" id="COG2094">
    <property type="taxonomic scope" value="Bacteria"/>
</dbReference>
<dbReference type="NCBIfam" id="TIGR00567">
    <property type="entry name" value="3mg"/>
    <property type="match status" value="1"/>
</dbReference>
<protein>
    <recommendedName>
        <fullName evidence="5">Putative 3-methyladenine DNA glycosylase</fullName>
        <ecNumber evidence="5">3.2.2.-</ecNumber>
    </recommendedName>
</protein>
<evidence type="ECO:0000313" key="7">
    <source>
        <dbReference type="Proteomes" id="UP000001227"/>
    </source>
</evidence>
<organism evidence="6 7">
    <name type="scientific">Amoebophilus asiaticus (strain 5a2)</name>
    <dbReference type="NCBI Taxonomy" id="452471"/>
    <lineage>
        <taxon>Bacteria</taxon>
        <taxon>Pseudomonadati</taxon>
        <taxon>Bacteroidota</taxon>
        <taxon>Cytophagia</taxon>
        <taxon>Cytophagales</taxon>
        <taxon>Amoebophilaceae</taxon>
        <taxon>Candidatus Amoebophilus</taxon>
    </lineage>
</organism>
<accession>B3ET11</accession>
<evidence type="ECO:0000256" key="5">
    <source>
        <dbReference type="HAMAP-Rule" id="MF_00527"/>
    </source>
</evidence>
<dbReference type="AlphaFoldDB" id="B3ET11"/>
<dbReference type="OrthoDB" id="9794313at2"/>
<dbReference type="KEGG" id="aas:Aasi_1011"/>
<dbReference type="GO" id="GO:0006284">
    <property type="term" value="P:base-excision repair"/>
    <property type="evidence" value="ECO:0007669"/>
    <property type="project" value="InterPro"/>
</dbReference>
<dbReference type="NCBIfam" id="NF002004">
    <property type="entry name" value="PRK00802.1-4"/>
    <property type="match status" value="1"/>
</dbReference>
<dbReference type="EMBL" id="CP001102">
    <property type="protein sequence ID" value="ACE06363.1"/>
    <property type="molecule type" value="Genomic_DNA"/>
</dbReference>
<dbReference type="SUPFAM" id="SSF50486">
    <property type="entry name" value="FMT C-terminal domain-like"/>
    <property type="match status" value="1"/>
</dbReference>
<dbReference type="HAMAP" id="MF_00527">
    <property type="entry name" value="3MGH"/>
    <property type="match status" value="1"/>
</dbReference>
<keyword evidence="3 5" id="KW-0378">Hydrolase</keyword>
<evidence type="ECO:0000256" key="1">
    <source>
        <dbReference type="ARBA" id="ARBA00009232"/>
    </source>
</evidence>
<dbReference type="CDD" id="cd00540">
    <property type="entry name" value="AAG"/>
    <property type="match status" value="1"/>
</dbReference>
<dbReference type="InterPro" id="IPR003180">
    <property type="entry name" value="MPG"/>
</dbReference>
<keyword evidence="4 5" id="KW-0234">DNA repair</keyword>
<evidence type="ECO:0000256" key="2">
    <source>
        <dbReference type="ARBA" id="ARBA00022763"/>
    </source>
</evidence>
<name>B3ET11_AMOA5</name>
<comment type="similarity">
    <text evidence="1 5">Belongs to the DNA glycosylase MPG family.</text>
</comment>
<dbReference type="EC" id="3.2.2.-" evidence="5"/>
<dbReference type="GO" id="GO:0003905">
    <property type="term" value="F:alkylbase DNA N-glycosylase activity"/>
    <property type="evidence" value="ECO:0007669"/>
    <property type="project" value="InterPro"/>
</dbReference>
<dbReference type="InterPro" id="IPR036995">
    <property type="entry name" value="MPG_sf"/>
</dbReference>
<dbReference type="PANTHER" id="PTHR10429:SF0">
    <property type="entry name" value="DNA-3-METHYLADENINE GLYCOSYLASE"/>
    <property type="match status" value="1"/>
</dbReference>
<keyword evidence="7" id="KW-1185">Reference proteome</keyword>
<dbReference type="Proteomes" id="UP000001227">
    <property type="component" value="Chromosome"/>
</dbReference>